<accession>A0ABY2YR15</accession>
<sequence>MNKIKYALAYKGTKNERRMYISDLEKLNPEDEILKHLSCPVGKCDARMNFRLSHTDDRSSYLCTNPLDKHLSGCKFELNYINASDQNGNNESILLNDLDIKSIVKYATDKYTGKHRKKNTNYKKDNDDNSSKRKDDDSSNEKDKNNFPKNPTNNPTNDDGDNSEGRKRMRYFTPDKLNDNLVGTFCLFGQLQNIELINKNQTLKITIEYNGYEEYVFSSPNYFNTEVDLLESTKHFIKLFKDKIFSKNKKLNVTSIVNVVPYNHKRRLTIYESRDIHFPIYSLQEVIYFLEQLKD</sequence>
<dbReference type="EMBL" id="QUAM01000010">
    <property type="protein sequence ID" value="TPR12212.1"/>
    <property type="molecule type" value="Genomic_DNA"/>
</dbReference>
<organism evidence="2 3">
    <name type="scientific">Apilactobacillus timberlakei</name>
    <dbReference type="NCBI Taxonomy" id="2008380"/>
    <lineage>
        <taxon>Bacteria</taxon>
        <taxon>Bacillati</taxon>
        <taxon>Bacillota</taxon>
        <taxon>Bacilli</taxon>
        <taxon>Lactobacillales</taxon>
        <taxon>Lactobacillaceae</taxon>
        <taxon>Apilactobacillus</taxon>
    </lineage>
</organism>
<protein>
    <submittedName>
        <fullName evidence="2">Uncharacterized protein</fullName>
    </submittedName>
</protein>
<dbReference type="Proteomes" id="UP000767392">
    <property type="component" value="Unassembled WGS sequence"/>
</dbReference>
<dbReference type="RefSeq" id="WP_105988522.1">
    <property type="nucleotide sequence ID" value="NZ_POST01000010.1"/>
</dbReference>
<evidence type="ECO:0000313" key="3">
    <source>
        <dbReference type="Proteomes" id="UP000767392"/>
    </source>
</evidence>
<feature type="compositionally biased region" description="Low complexity" evidence="1">
    <location>
        <begin position="147"/>
        <end position="157"/>
    </location>
</feature>
<keyword evidence="3" id="KW-1185">Reference proteome</keyword>
<feature type="region of interest" description="Disordered" evidence="1">
    <location>
        <begin position="115"/>
        <end position="167"/>
    </location>
</feature>
<evidence type="ECO:0000256" key="1">
    <source>
        <dbReference type="SAM" id="MobiDB-lite"/>
    </source>
</evidence>
<reference evidence="2 3" key="1">
    <citation type="submission" date="2018-08" db="EMBL/GenBank/DDBJ databases">
        <title>Comparative genomics of wild bee and flower associated Lactobacillus reveals potential adaptation to the bee host.</title>
        <authorList>
            <person name="Vuong H.Q."/>
            <person name="Mcfrederick Q.S."/>
        </authorList>
    </citation>
    <scope>NUCLEOTIDE SEQUENCE [LARGE SCALE GENOMIC DNA]</scope>
    <source>
        <strain evidence="2 3">HV_04</strain>
    </source>
</reference>
<feature type="compositionally biased region" description="Basic and acidic residues" evidence="1">
    <location>
        <begin position="122"/>
        <end position="146"/>
    </location>
</feature>
<evidence type="ECO:0000313" key="2">
    <source>
        <dbReference type="EMBL" id="TPR12212.1"/>
    </source>
</evidence>
<name>A0ABY2YR15_9LACO</name>
<gene>
    <name evidence="2" type="ORF">DY048_07960</name>
</gene>
<proteinExistence type="predicted"/>
<comment type="caution">
    <text evidence="2">The sequence shown here is derived from an EMBL/GenBank/DDBJ whole genome shotgun (WGS) entry which is preliminary data.</text>
</comment>